<feature type="binding site" evidence="8">
    <location>
        <position position="295"/>
    </location>
    <ligand>
        <name>L-serine</name>
        <dbReference type="ChEBI" id="CHEBI:33384"/>
    </ligand>
</feature>
<organism evidence="11">
    <name type="scientific">uncultured bacterium</name>
    <name type="common">gcode 4</name>
    <dbReference type="NCBI Taxonomy" id="1234023"/>
    <lineage>
        <taxon>Bacteria</taxon>
        <taxon>environmental samples</taxon>
    </lineage>
</organism>
<dbReference type="AlphaFoldDB" id="K2GBZ5"/>
<dbReference type="InterPro" id="IPR006195">
    <property type="entry name" value="aa-tRNA-synth_II"/>
</dbReference>
<proteinExistence type="predicted"/>
<dbReference type="Pfam" id="PF00587">
    <property type="entry name" value="tRNA-synt_2b"/>
    <property type="match status" value="1"/>
</dbReference>
<evidence type="ECO:0000256" key="7">
    <source>
        <dbReference type="NCBIfam" id="TIGR00414"/>
    </source>
</evidence>
<evidence type="ECO:0000256" key="6">
    <source>
        <dbReference type="ARBA" id="ARBA00023146"/>
    </source>
</evidence>
<gene>
    <name evidence="11" type="ORF">ACD_3C00165G0003</name>
</gene>
<feature type="binding site" evidence="8">
    <location>
        <position position="272"/>
    </location>
    <ligand>
        <name>L-serine</name>
        <dbReference type="ChEBI" id="CHEBI:33384"/>
    </ligand>
</feature>
<accession>K2GBZ5</accession>
<evidence type="ECO:0000256" key="5">
    <source>
        <dbReference type="ARBA" id="ARBA00022917"/>
    </source>
</evidence>
<dbReference type="EC" id="6.1.1.11" evidence="1 7"/>
<keyword evidence="4 9" id="KW-0067">ATP-binding</keyword>
<feature type="binding site" evidence="9">
    <location>
        <begin position="288"/>
        <end position="291"/>
    </location>
    <ligand>
        <name>ATP</name>
        <dbReference type="ChEBI" id="CHEBI:30616"/>
    </ligand>
</feature>
<dbReference type="InterPro" id="IPR002314">
    <property type="entry name" value="aa-tRNA-synt_IIb"/>
</dbReference>
<feature type="binding site" evidence="9">
    <location>
        <begin position="361"/>
        <end position="364"/>
    </location>
    <ligand>
        <name>ATP</name>
        <dbReference type="ChEBI" id="CHEBI:30616"/>
    </ligand>
</feature>
<dbReference type="GO" id="GO:0005524">
    <property type="term" value="F:ATP binding"/>
    <property type="evidence" value="ECO:0007669"/>
    <property type="project" value="UniProtKB-KW"/>
</dbReference>
<keyword evidence="6" id="KW-0030">Aminoacyl-tRNA synthetase</keyword>
<dbReference type="GO" id="GO:0006434">
    <property type="term" value="P:seryl-tRNA aminoacylation"/>
    <property type="evidence" value="ECO:0007669"/>
    <property type="project" value="UniProtKB-UniRule"/>
</dbReference>
<name>K2GBZ5_9BACT</name>
<evidence type="ECO:0000313" key="11">
    <source>
        <dbReference type="EMBL" id="EKE27714.1"/>
    </source>
</evidence>
<dbReference type="GO" id="GO:0005737">
    <property type="term" value="C:cytoplasm"/>
    <property type="evidence" value="ECO:0007669"/>
    <property type="project" value="UniProtKB-UniRule"/>
</dbReference>
<dbReference type="InterPro" id="IPR045864">
    <property type="entry name" value="aa-tRNA-synth_II/BPL/LPL"/>
</dbReference>
<evidence type="ECO:0000256" key="2">
    <source>
        <dbReference type="ARBA" id="ARBA00022598"/>
    </source>
</evidence>
<evidence type="ECO:0000256" key="3">
    <source>
        <dbReference type="ARBA" id="ARBA00022741"/>
    </source>
</evidence>
<keyword evidence="5" id="KW-0648">Protein biosynthesis</keyword>
<keyword evidence="3" id="KW-0547">Nucleotide-binding</keyword>
<evidence type="ECO:0000256" key="4">
    <source>
        <dbReference type="ARBA" id="ARBA00022840"/>
    </source>
</evidence>
<dbReference type="PROSITE" id="PS50862">
    <property type="entry name" value="AA_TRNA_LIGASE_II"/>
    <property type="match status" value="1"/>
</dbReference>
<dbReference type="InterPro" id="IPR002317">
    <property type="entry name" value="Ser-tRNA-ligase_type_1"/>
</dbReference>
<evidence type="ECO:0000256" key="9">
    <source>
        <dbReference type="PIRSR" id="PIRSR001529-2"/>
    </source>
</evidence>
<dbReference type="Gene3D" id="3.30.930.10">
    <property type="entry name" value="Bira Bifunctional Protein, Domain 2"/>
    <property type="match status" value="1"/>
</dbReference>
<dbReference type="PIRSF" id="PIRSF001529">
    <property type="entry name" value="Ser-tRNA-synth_IIa"/>
    <property type="match status" value="1"/>
</dbReference>
<keyword evidence="2" id="KW-0436">Ligase</keyword>
<feature type="site" description="Important for serine binding" evidence="8">
    <location>
        <position position="396"/>
    </location>
</feature>
<sequence>MLDIRFIRENAEKVKLAAVQKNLKVDIDLLISIDDERRVLMQQIEVLRTRRNEIAQGAKTGKPTPEAIDEWKKIKDDIAILEAKLAEVEWAYMDIMVKVPTIPSLDSPIGKHEDENVEIYKWWEIKKFDFTPKSHIEIAESLDIVDFEKWVKTAWFRGYYLKNEWALLVMAMMNYALNKVSSKWFKPFIPPTLIKEFALFWSGYFKWKEYNQEVDEIYQVATTDKEADGKESKEKKFLIGTAEPSLLAYYAWETLKEEDLPIRMSGYSPCYRSEIWSYWKDTKWLYRVHEFMKIEQVVICKADVEESDKLHQEMLDISKWLHEALGLPYRVLSICTWDMWTGKYKQFDIEAWMPGMNRYGETGSASNFLDWQSRRLNTKYIDKDWNRQFVYMLNDTALPSVRPLIAILENYQQADWSVIVPEVLRPFMGWISVITPKK</sequence>
<dbReference type="PRINTS" id="PR00981">
    <property type="entry name" value="TRNASYNTHSER"/>
</dbReference>
<feature type="binding site" evidence="8">
    <location>
        <position position="394"/>
    </location>
    <ligand>
        <name>L-serine</name>
        <dbReference type="ChEBI" id="CHEBI:33384"/>
    </ligand>
</feature>
<dbReference type="SUPFAM" id="SSF46589">
    <property type="entry name" value="tRNA-binding arm"/>
    <property type="match status" value="1"/>
</dbReference>
<dbReference type="InterPro" id="IPR042103">
    <property type="entry name" value="SerRS_1_N_sf"/>
</dbReference>
<dbReference type="NCBIfam" id="TIGR00414">
    <property type="entry name" value="serS"/>
    <property type="match status" value="1"/>
</dbReference>
<evidence type="ECO:0000256" key="8">
    <source>
        <dbReference type="PIRSR" id="PIRSR001529-1"/>
    </source>
</evidence>
<protein>
    <recommendedName>
        <fullName evidence="1 7">Serine--tRNA ligase</fullName>
        <ecNumber evidence="1 7">6.1.1.11</ecNumber>
    </recommendedName>
</protein>
<dbReference type="SUPFAM" id="SSF55681">
    <property type="entry name" value="Class II aaRS and biotin synthetases"/>
    <property type="match status" value="1"/>
</dbReference>
<dbReference type="EMBL" id="AMFJ01000439">
    <property type="protein sequence ID" value="EKE27714.1"/>
    <property type="molecule type" value="Genomic_DNA"/>
</dbReference>
<dbReference type="Gene3D" id="1.10.287.40">
    <property type="entry name" value="Serine-tRNA synthetase, tRNA binding domain"/>
    <property type="match status" value="1"/>
</dbReference>
<feature type="domain" description="Aminoacyl-transfer RNA synthetases class-II family profile" evidence="10">
    <location>
        <begin position="191"/>
        <end position="421"/>
    </location>
</feature>
<dbReference type="InterPro" id="IPR015866">
    <property type="entry name" value="Ser-tRNA-synth_1_N"/>
</dbReference>
<reference evidence="11" key="1">
    <citation type="journal article" date="2012" name="Science">
        <title>Fermentation, hydrogen, and sulfur metabolism in multiple uncultivated bacterial phyla.</title>
        <authorList>
            <person name="Wrighton K.C."/>
            <person name="Thomas B.C."/>
            <person name="Sharon I."/>
            <person name="Miller C.S."/>
            <person name="Castelle C.J."/>
            <person name="VerBerkmoes N.C."/>
            <person name="Wilkins M.J."/>
            <person name="Hettich R.L."/>
            <person name="Lipton M.S."/>
            <person name="Williams K.H."/>
            <person name="Long P.E."/>
            <person name="Banfield J.F."/>
        </authorList>
    </citation>
    <scope>NUCLEOTIDE SEQUENCE [LARGE SCALE GENOMIC DNA]</scope>
</reference>
<dbReference type="InterPro" id="IPR010978">
    <property type="entry name" value="tRNA-bd_arm"/>
</dbReference>
<feature type="binding site" evidence="8">
    <location>
        <position position="241"/>
    </location>
    <ligand>
        <name>L-serine</name>
        <dbReference type="ChEBI" id="CHEBI:33384"/>
    </ligand>
</feature>
<dbReference type="PANTHER" id="PTHR11778">
    <property type="entry name" value="SERYL-TRNA SYNTHETASE"/>
    <property type="match status" value="1"/>
</dbReference>
<feature type="binding site" evidence="9">
    <location>
        <begin position="272"/>
        <end position="274"/>
    </location>
    <ligand>
        <name>ATP</name>
        <dbReference type="ChEBI" id="CHEBI:30616"/>
    </ligand>
</feature>
<evidence type="ECO:0000256" key="1">
    <source>
        <dbReference type="ARBA" id="ARBA00012840"/>
    </source>
</evidence>
<comment type="caution">
    <text evidence="11">The sequence shown here is derived from an EMBL/GenBank/DDBJ whole genome shotgun (WGS) entry which is preliminary data.</text>
</comment>
<dbReference type="GO" id="GO:0004828">
    <property type="term" value="F:serine-tRNA ligase activity"/>
    <property type="evidence" value="ECO:0007669"/>
    <property type="project" value="UniProtKB-UniRule"/>
</dbReference>
<dbReference type="Pfam" id="PF02403">
    <property type="entry name" value="Seryl_tRNA_N"/>
    <property type="match status" value="1"/>
</dbReference>
<evidence type="ECO:0000259" key="10">
    <source>
        <dbReference type="PROSITE" id="PS50862"/>
    </source>
</evidence>